<evidence type="ECO:0000313" key="3">
    <source>
        <dbReference type="Proteomes" id="UP000268007"/>
    </source>
</evidence>
<reference evidence="2 3" key="1">
    <citation type="submission" date="2018-10" db="EMBL/GenBank/DDBJ databases">
        <title>Genomic Encyclopedia of Archaeal and Bacterial Type Strains, Phase II (KMG-II): from individual species to whole genera.</title>
        <authorList>
            <person name="Goeker M."/>
        </authorList>
    </citation>
    <scope>NUCLEOTIDE SEQUENCE [LARGE SCALE GENOMIC DNA]</scope>
    <source>
        <strain evidence="2 3">DSM 18602</strain>
    </source>
</reference>
<comment type="caution">
    <text evidence="2">The sequence shown here is derived from an EMBL/GenBank/DDBJ whole genome shotgun (WGS) entry which is preliminary data.</text>
</comment>
<accession>A0A495IUM5</accession>
<evidence type="ECO:0000313" key="2">
    <source>
        <dbReference type="EMBL" id="RKR80457.1"/>
    </source>
</evidence>
<gene>
    <name evidence="2" type="ORF">BDD43_0567</name>
</gene>
<name>A0A495IUM5_9SPHI</name>
<keyword evidence="1" id="KW-0812">Transmembrane</keyword>
<protein>
    <submittedName>
        <fullName evidence="2">Uncharacterized protein</fullName>
    </submittedName>
</protein>
<evidence type="ECO:0000256" key="1">
    <source>
        <dbReference type="SAM" id="Phobius"/>
    </source>
</evidence>
<keyword evidence="1" id="KW-0472">Membrane</keyword>
<sequence length="88" mass="10100">MCKIITVVILKYKVYSLFNHPALYCHEAGMAHVRNRDYKRSRSLFLLVMVNLLNGLWGITTTFLSGLFNVTHVIEITLTNVCFITGHQ</sequence>
<keyword evidence="1" id="KW-1133">Transmembrane helix</keyword>
<dbReference type="EMBL" id="RBKU01000001">
    <property type="protein sequence ID" value="RKR80457.1"/>
    <property type="molecule type" value="Genomic_DNA"/>
</dbReference>
<keyword evidence="3" id="KW-1185">Reference proteome</keyword>
<organism evidence="2 3">
    <name type="scientific">Mucilaginibacter gracilis</name>
    <dbReference type="NCBI Taxonomy" id="423350"/>
    <lineage>
        <taxon>Bacteria</taxon>
        <taxon>Pseudomonadati</taxon>
        <taxon>Bacteroidota</taxon>
        <taxon>Sphingobacteriia</taxon>
        <taxon>Sphingobacteriales</taxon>
        <taxon>Sphingobacteriaceae</taxon>
        <taxon>Mucilaginibacter</taxon>
    </lineage>
</organism>
<proteinExistence type="predicted"/>
<dbReference type="Proteomes" id="UP000268007">
    <property type="component" value="Unassembled WGS sequence"/>
</dbReference>
<feature type="transmembrane region" description="Helical" evidence="1">
    <location>
        <begin position="44"/>
        <end position="68"/>
    </location>
</feature>
<dbReference type="AlphaFoldDB" id="A0A495IUM5"/>